<evidence type="ECO:0000313" key="2">
    <source>
        <dbReference type="EMBL" id="MEQ2180998.1"/>
    </source>
</evidence>
<dbReference type="Proteomes" id="UP001476798">
    <property type="component" value="Unassembled WGS sequence"/>
</dbReference>
<dbReference type="EMBL" id="JAHRIO010070305">
    <property type="protein sequence ID" value="MEQ2180998.1"/>
    <property type="molecule type" value="Genomic_DNA"/>
</dbReference>
<protein>
    <submittedName>
        <fullName evidence="2">Uncharacterized protein</fullName>
    </submittedName>
</protein>
<dbReference type="InterPro" id="IPR008948">
    <property type="entry name" value="L-Aspartase-like"/>
</dbReference>
<dbReference type="Gene3D" id="1.20.200.10">
    <property type="entry name" value="Fumarase/aspartase (Central domain)"/>
    <property type="match status" value="1"/>
</dbReference>
<proteinExistence type="predicted"/>
<name>A0ABV0PC18_9TELE</name>
<evidence type="ECO:0000313" key="3">
    <source>
        <dbReference type="Proteomes" id="UP001476798"/>
    </source>
</evidence>
<sequence>LLAACQGIEFLRPLRTTTPLEKVYDLVRTVVKPWIKDRFLSPDIEAVWNVAKPYIEKYQTEYIPESRPVSPTAFSLDPPASPRKRVRHE</sequence>
<accession>A0ABV0PC18</accession>
<feature type="non-terminal residue" evidence="2">
    <location>
        <position position="1"/>
    </location>
</feature>
<evidence type="ECO:0000256" key="1">
    <source>
        <dbReference type="SAM" id="MobiDB-lite"/>
    </source>
</evidence>
<gene>
    <name evidence="2" type="ORF">GOODEAATRI_006928</name>
</gene>
<reference evidence="2 3" key="1">
    <citation type="submission" date="2021-06" db="EMBL/GenBank/DDBJ databases">
        <authorList>
            <person name="Palmer J.M."/>
        </authorList>
    </citation>
    <scope>NUCLEOTIDE SEQUENCE [LARGE SCALE GENOMIC DNA]</scope>
    <source>
        <strain evidence="2 3">GA_2019</strain>
        <tissue evidence="2">Muscle</tissue>
    </source>
</reference>
<feature type="region of interest" description="Disordered" evidence="1">
    <location>
        <begin position="66"/>
        <end position="89"/>
    </location>
</feature>
<organism evidence="2 3">
    <name type="scientific">Goodea atripinnis</name>
    <dbReference type="NCBI Taxonomy" id="208336"/>
    <lineage>
        <taxon>Eukaryota</taxon>
        <taxon>Metazoa</taxon>
        <taxon>Chordata</taxon>
        <taxon>Craniata</taxon>
        <taxon>Vertebrata</taxon>
        <taxon>Euteleostomi</taxon>
        <taxon>Actinopterygii</taxon>
        <taxon>Neopterygii</taxon>
        <taxon>Teleostei</taxon>
        <taxon>Neoteleostei</taxon>
        <taxon>Acanthomorphata</taxon>
        <taxon>Ovalentaria</taxon>
        <taxon>Atherinomorphae</taxon>
        <taxon>Cyprinodontiformes</taxon>
        <taxon>Goodeidae</taxon>
        <taxon>Goodea</taxon>
    </lineage>
</organism>
<comment type="caution">
    <text evidence="2">The sequence shown here is derived from an EMBL/GenBank/DDBJ whole genome shotgun (WGS) entry which is preliminary data.</text>
</comment>
<dbReference type="SUPFAM" id="SSF48557">
    <property type="entry name" value="L-aspartase-like"/>
    <property type="match status" value="1"/>
</dbReference>
<keyword evidence="3" id="KW-1185">Reference proteome</keyword>